<keyword evidence="3" id="KW-1185">Reference proteome</keyword>
<dbReference type="Proteomes" id="UP001528411">
    <property type="component" value="Unassembled WGS sequence"/>
</dbReference>
<gene>
    <name evidence="2" type="ORF">PN838_11885</name>
</gene>
<evidence type="ECO:0000313" key="2">
    <source>
        <dbReference type="EMBL" id="MDC2889351.1"/>
    </source>
</evidence>
<dbReference type="EMBL" id="JAQOMS010000002">
    <property type="protein sequence ID" value="MDC2889351.1"/>
    <property type="molecule type" value="Genomic_DNA"/>
</dbReference>
<reference evidence="2 3" key="1">
    <citation type="submission" date="2023-01" db="EMBL/GenBank/DDBJ databases">
        <title>Psychrosphaera sp. nov., isolated from marine algae.</title>
        <authorList>
            <person name="Bayburt H."/>
            <person name="Choi B.J."/>
            <person name="Kim J.M."/>
            <person name="Choi D.G."/>
            <person name="Jeon C.O."/>
        </authorList>
    </citation>
    <scope>NUCLEOTIDE SEQUENCE [LARGE SCALE GENOMIC DNA]</scope>
    <source>
        <strain evidence="2 3">G1-22</strain>
    </source>
</reference>
<proteinExistence type="predicted"/>
<dbReference type="RefSeq" id="WP_272180805.1">
    <property type="nucleotide sequence ID" value="NZ_JAQOMS010000002.1"/>
</dbReference>
<sequence length="154" mass="17391">MKVKYLQILLLVSFLLFNLTYSKQATAKTTTPLELKAVLIYKIGAYLRSRNSPTIKDYCFVGEKGKVLADLLIAMVKSRELQNTINVTTESSLEKFGTRQCHILYVADIPKDMEQKLVSLSQSTLTIVGDVSQLKKVGLSVSRFKVVNRRFIQV</sequence>
<feature type="chain" id="PRO_5045407348" description="YfiR family protein" evidence="1">
    <location>
        <begin position="28"/>
        <end position="154"/>
    </location>
</feature>
<keyword evidence="1" id="KW-0732">Signal</keyword>
<evidence type="ECO:0008006" key="4">
    <source>
        <dbReference type="Google" id="ProtNLM"/>
    </source>
</evidence>
<comment type="caution">
    <text evidence="2">The sequence shown here is derived from an EMBL/GenBank/DDBJ whole genome shotgun (WGS) entry which is preliminary data.</text>
</comment>
<feature type="signal peptide" evidence="1">
    <location>
        <begin position="1"/>
        <end position="27"/>
    </location>
</feature>
<evidence type="ECO:0000256" key="1">
    <source>
        <dbReference type="SAM" id="SignalP"/>
    </source>
</evidence>
<name>A0ABT5FCT2_9GAMM</name>
<organism evidence="2 3">
    <name type="scientific">Psychrosphaera algicola</name>
    <dbReference type="NCBI Taxonomy" id="3023714"/>
    <lineage>
        <taxon>Bacteria</taxon>
        <taxon>Pseudomonadati</taxon>
        <taxon>Pseudomonadota</taxon>
        <taxon>Gammaproteobacteria</taxon>
        <taxon>Alteromonadales</taxon>
        <taxon>Pseudoalteromonadaceae</taxon>
        <taxon>Psychrosphaera</taxon>
    </lineage>
</organism>
<accession>A0ABT5FCT2</accession>
<protein>
    <recommendedName>
        <fullName evidence="4">YfiR family protein</fullName>
    </recommendedName>
</protein>
<evidence type="ECO:0000313" key="3">
    <source>
        <dbReference type="Proteomes" id="UP001528411"/>
    </source>
</evidence>